<dbReference type="Pfam" id="PF03372">
    <property type="entry name" value="Exo_endo_phos"/>
    <property type="match status" value="1"/>
</dbReference>
<dbReference type="Proteomes" id="UP000694240">
    <property type="component" value="Chromosome 8"/>
</dbReference>
<dbReference type="Pfam" id="PF13966">
    <property type="entry name" value="zf-RVT"/>
    <property type="match status" value="1"/>
</dbReference>
<dbReference type="PANTHER" id="PTHR33116">
    <property type="entry name" value="REVERSE TRANSCRIPTASE ZINC-BINDING DOMAIN-CONTAINING PROTEIN-RELATED-RELATED"/>
    <property type="match status" value="1"/>
</dbReference>
<dbReference type="InterPro" id="IPR026960">
    <property type="entry name" value="RVT-Znf"/>
</dbReference>
<gene>
    <name evidence="5" type="ORF">ISN45_Aa03g034040</name>
</gene>
<evidence type="ECO:0000259" key="3">
    <source>
        <dbReference type="Pfam" id="PF13456"/>
    </source>
</evidence>
<dbReference type="PANTHER" id="PTHR33116:SF86">
    <property type="entry name" value="REVERSE TRANSCRIPTASE DOMAIN-CONTAINING PROTEIN"/>
    <property type="match status" value="1"/>
</dbReference>
<sequence length="1477" mass="167078">MKLNNLIVATIVCNVFIAILQFQVGSAIQLRYGEENHRAPSYSEGRSHSQRTYNNTRRSPPKLREPTRSYASHRREPSRESYGHYHSEHRQNLQWREKPVSRGNNRNEYLDSSDSSRARRPPLERTVTAEVTPPPLPPIPTTAEVMGELRDVTIQYTSCADPTESAARKQRVLQGEARGLMAQTAEQIVAAATLTNQSFLESLATPSDIHSDKSQDLPVHPANIPASTLPSAKKRRGRPPLNKPKPTQLTGSKSSKRNKVLIQNSPKRRNTPERTGQPGDTNNSTFHRLQEMHKSTSPDVIFLMETKNPDDFVLTKLQSLGCSGTKLVSPHSPGGGGLALLWKQHIDLEVLSACSNFIDTRIRAEGKSFFASFVYGEPDKTKRKAIWDQLSAIGQSRAEPWYLTGDFNDIINSTEKQGGPERPEGSFIDFRTFLSECDLFDLQHSGNFLSWRGQRYEHLVLCRLDRALSNSAWAEAYPSGRCEYLQFEGSDHRPLITYFSLKQKRRKGIFRYDRRLRDNKEISQIIIQNWQPDNQEEEVESKLGRCRRAIITWSREANVNSKKQIEEARSRLDLAMSNPLSTSLQIASINNDLKAAYKKEEEFWKQRSRQLWLTLGDKNSGYFHAITKGRKAMNKFAVIEDDAGQSYYEEAQILKVISEYYQNLFSSQEGERTATIFEALSPCISETTNLSLIELPSPEEIKKACFSIHPDKAPGPDGFSASFFHTHWNTVGPQIIQEIQNFFSSGILPRNINATHVRLIPKISSPQKMADYRPIALCTVFYKIIAKILTMRLQPILHSLVAENQSAFVPHLLFADDTMFFCKSDNQNCDTLLEILKKYELASGQMINPLKSAITFSAKTPSEIREKVKTQLGIQREGGLGKYLGLPELFGRKKRDLFTLIVDRIRQRACSWSSRFLSAAGKVTMLKSVLAAMPTYTMTCFKLPNSLYKRIQSALTRFWWDSSMNKKKMCWLSWQKLTKAKGEGGLGFRDLQSFNDALLAKVSWRILTKPTCLLARTLLGKYCHTTPFLDSSVPSSSSHGWRGICIGKELLKTQLGKVLGNGSSTFIWDDPWISLTSPRRPMGPPTEDSHRLTVDYLISPESLDWNKEEIKHLLPDLEREILEIKLSKLGAADAYAWLPAKNGVYTAKSGYYTSVSTKPEETTPQHDSLKDFNWKMHIWNSHCSPKSKFFLWKAVRGALPVGENLRHRGINATANCPFCGEIESTLHLFFTCNFAKQVWALAPLKFPLDTHRLTSFREGIEKARDLICLPPTGIGLGPLHPWILWKIWLARNQQIFDHRHDPPQETLTQAIFLAQEWQSAQTRIEKPTPKRFPELTPRPDPELIVCHSDAAWDAESKTAGLGWIFTNQASGLKQQGSSTSIHTRSPLMAEALAVHLALTHAADLGFTKLFLASDSKQLIEAINSETPLNELHGILHDILILSSSFQAISFKFTPREKNREADALAKLSLRNFVAASI</sequence>
<evidence type="ECO:0000313" key="5">
    <source>
        <dbReference type="EMBL" id="KAG7579243.1"/>
    </source>
</evidence>
<feature type="compositionally biased region" description="Basic and acidic residues" evidence="1">
    <location>
        <begin position="62"/>
        <end position="100"/>
    </location>
</feature>
<evidence type="ECO:0000259" key="4">
    <source>
        <dbReference type="Pfam" id="PF13966"/>
    </source>
</evidence>
<feature type="compositionally biased region" description="Basic and acidic residues" evidence="1">
    <location>
        <begin position="114"/>
        <end position="123"/>
    </location>
</feature>
<keyword evidence="6" id="KW-1185">Reference proteome</keyword>
<dbReference type="CDD" id="cd06222">
    <property type="entry name" value="RNase_H_like"/>
    <property type="match status" value="1"/>
</dbReference>
<evidence type="ECO:0000313" key="6">
    <source>
        <dbReference type="Proteomes" id="UP000694240"/>
    </source>
</evidence>
<feature type="region of interest" description="Disordered" evidence="1">
    <location>
        <begin position="207"/>
        <end position="285"/>
    </location>
</feature>
<evidence type="ECO:0000256" key="1">
    <source>
        <dbReference type="SAM" id="MobiDB-lite"/>
    </source>
</evidence>
<organism evidence="5 6">
    <name type="scientific">Arabidopsis thaliana x Arabidopsis arenosa</name>
    <dbReference type="NCBI Taxonomy" id="1240361"/>
    <lineage>
        <taxon>Eukaryota</taxon>
        <taxon>Viridiplantae</taxon>
        <taxon>Streptophyta</taxon>
        <taxon>Embryophyta</taxon>
        <taxon>Tracheophyta</taxon>
        <taxon>Spermatophyta</taxon>
        <taxon>Magnoliopsida</taxon>
        <taxon>eudicotyledons</taxon>
        <taxon>Gunneridae</taxon>
        <taxon>Pentapetalae</taxon>
        <taxon>rosids</taxon>
        <taxon>malvids</taxon>
        <taxon>Brassicales</taxon>
        <taxon>Brassicaceae</taxon>
        <taxon>Camelineae</taxon>
        <taxon>Arabidopsis</taxon>
    </lineage>
</organism>
<evidence type="ECO:0000259" key="2">
    <source>
        <dbReference type="Pfam" id="PF03372"/>
    </source>
</evidence>
<proteinExistence type="predicted"/>
<accession>A0A8T2AYP3</accession>
<feature type="region of interest" description="Disordered" evidence="1">
    <location>
        <begin position="37"/>
        <end position="140"/>
    </location>
</feature>
<dbReference type="Pfam" id="PF13456">
    <property type="entry name" value="RVT_3"/>
    <property type="match status" value="1"/>
</dbReference>
<comment type="caution">
    <text evidence="5">The sequence shown here is derived from an EMBL/GenBank/DDBJ whole genome shotgun (WGS) entry which is preliminary data.</text>
</comment>
<feature type="domain" description="Endonuclease/exonuclease/phosphatase" evidence="2">
    <location>
        <begin position="284"/>
        <end position="492"/>
    </location>
</feature>
<reference evidence="5 6" key="1">
    <citation type="submission" date="2020-12" db="EMBL/GenBank/DDBJ databases">
        <title>Concerted genomic and epigenomic changes stabilize Arabidopsis allopolyploids.</title>
        <authorList>
            <person name="Chen Z."/>
        </authorList>
    </citation>
    <scope>NUCLEOTIDE SEQUENCE [LARGE SCALE GENOMIC DNA]</scope>
    <source>
        <strain evidence="5">Allo738</strain>
        <tissue evidence="5">Leaf</tissue>
    </source>
</reference>
<dbReference type="InterPro" id="IPR002156">
    <property type="entry name" value="RNaseH_domain"/>
</dbReference>
<dbReference type="GO" id="GO:0004523">
    <property type="term" value="F:RNA-DNA hybrid ribonuclease activity"/>
    <property type="evidence" value="ECO:0007669"/>
    <property type="project" value="InterPro"/>
</dbReference>
<protein>
    <submittedName>
        <fullName evidence="5">Ribonuclease H domain</fullName>
    </submittedName>
</protein>
<dbReference type="GO" id="GO:0003676">
    <property type="term" value="F:nucleic acid binding"/>
    <property type="evidence" value="ECO:0007669"/>
    <property type="project" value="InterPro"/>
</dbReference>
<feature type="domain" description="Reverse transcriptase zinc-binding" evidence="4">
    <location>
        <begin position="1170"/>
        <end position="1239"/>
    </location>
</feature>
<dbReference type="InterPro" id="IPR044730">
    <property type="entry name" value="RNase_H-like_dom_plant"/>
</dbReference>
<feature type="domain" description="RNase H type-1" evidence="3">
    <location>
        <begin position="1348"/>
        <end position="1467"/>
    </location>
</feature>
<name>A0A8T2AYP3_9BRAS</name>
<dbReference type="InterPro" id="IPR005135">
    <property type="entry name" value="Endo/exonuclease/phosphatase"/>
</dbReference>
<dbReference type="EMBL" id="JAEFBK010000008">
    <property type="protein sequence ID" value="KAG7579243.1"/>
    <property type="molecule type" value="Genomic_DNA"/>
</dbReference>